<dbReference type="SUPFAM" id="SSF52821">
    <property type="entry name" value="Rhodanese/Cell cycle control phosphatase"/>
    <property type="match status" value="1"/>
</dbReference>
<keyword evidence="3" id="KW-1185">Reference proteome</keyword>
<reference evidence="2 3" key="1">
    <citation type="submission" date="2019-03" db="EMBL/GenBank/DDBJ databases">
        <authorList>
            <person name="Kim M.K.M."/>
        </authorList>
    </citation>
    <scope>NUCLEOTIDE SEQUENCE [LARGE SCALE GENOMIC DNA]</scope>
    <source>
        <strain evidence="2 3">18JY21-1</strain>
    </source>
</reference>
<dbReference type="Gene3D" id="3.40.250.10">
    <property type="entry name" value="Rhodanese-like domain"/>
    <property type="match status" value="1"/>
</dbReference>
<dbReference type="PANTHER" id="PTHR43031">
    <property type="entry name" value="FAD-DEPENDENT OXIDOREDUCTASE"/>
    <property type="match status" value="1"/>
</dbReference>
<organism evidence="2 3">
    <name type="scientific">Paenibacillus albiflavus</name>
    <dbReference type="NCBI Taxonomy" id="2545760"/>
    <lineage>
        <taxon>Bacteria</taxon>
        <taxon>Bacillati</taxon>
        <taxon>Bacillota</taxon>
        <taxon>Bacilli</taxon>
        <taxon>Bacillales</taxon>
        <taxon>Paenibacillaceae</taxon>
        <taxon>Paenibacillus</taxon>
    </lineage>
</organism>
<dbReference type="OrthoDB" id="9800872at2"/>
<dbReference type="InterPro" id="IPR050229">
    <property type="entry name" value="GlpE_sulfurtransferase"/>
</dbReference>
<evidence type="ECO:0000313" key="2">
    <source>
        <dbReference type="EMBL" id="TCZ75442.1"/>
    </source>
</evidence>
<comment type="caution">
    <text evidence="2">The sequence shown here is derived from an EMBL/GenBank/DDBJ whole genome shotgun (WGS) entry which is preliminary data.</text>
</comment>
<dbReference type="EMBL" id="SKFG01000020">
    <property type="protein sequence ID" value="TCZ75442.1"/>
    <property type="molecule type" value="Genomic_DNA"/>
</dbReference>
<evidence type="ECO:0000313" key="3">
    <source>
        <dbReference type="Proteomes" id="UP000295418"/>
    </source>
</evidence>
<dbReference type="SMART" id="SM00450">
    <property type="entry name" value="RHOD"/>
    <property type="match status" value="1"/>
</dbReference>
<proteinExistence type="predicted"/>
<name>A0A4V2WNH1_9BACL</name>
<protein>
    <submittedName>
        <fullName evidence="2">Rhodanese-like domain-containing protein</fullName>
    </submittedName>
</protein>
<feature type="domain" description="Rhodanese" evidence="1">
    <location>
        <begin position="10"/>
        <end position="93"/>
    </location>
</feature>
<sequence length="96" mass="10614">MASEVLQRMGKEKLRIVDVREMDEWIDGHIPGAVHVPLSEFGDHVGKIDPNEETIIVCRSGGRSARACEYLAESGYNVINMLGGMLAWQGDIEEGE</sequence>
<accession>A0A4V2WNH1</accession>
<dbReference type="Pfam" id="PF00581">
    <property type="entry name" value="Rhodanese"/>
    <property type="match status" value="1"/>
</dbReference>
<dbReference type="Proteomes" id="UP000295418">
    <property type="component" value="Unassembled WGS sequence"/>
</dbReference>
<dbReference type="PANTHER" id="PTHR43031:SF17">
    <property type="entry name" value="SULFURTRANSFERASE YTWF-RELATED"/>
    <property type="match status" value="1"/>
</dbReference>
<gene>
    <name evidence="2" type="ORF">E0485_17675</name>
</gene>
<dbReference type="PROSITE" id="PS50206">
    <property type="entry name" value="RHODANESE_3"/>
    <property type="match status" value="1"/>
</dbReference>
<dbReference type="InterPro" id="IPR001763">
    <property type="entry name" value="Rhodanese-like_dom"/>
</dbReference>
<dbReference type="AlphaFoldDB" id="A0A4V2WNH1"/>
<dbReference type="InterPro" id="IPR036873">
    <property type="entry name" value="Rhodanese-like_dom_sf"/>
</dbReference>
<evidence type="ECO:0000259" key="1">
    <source>
        <dbReference type="PROSITE" id="PS50206"/>
    </source>
</evidence>
<dbReference type="CDD" id="cd00158">
    <property type="entry name" value="RHOD"/>
    <property type="match status" value="1"/>
</dbReference>